<dbReference type="Proteomes" id="UP000317484">
    <property type="component" value="Unassembled WGS sequence"/>
</dbReference>
<comment type="catalytic activity">
    <reaction evidence="11 13">
        <text>L-homoserine + ATP = O-phospho-L-homoserine + ADP + H(+)</text>
        <dbReference type="Rhea" id="RHEA:13985"/>
        <dbReference type="ChEBI" id="CHEBI:15378"/>
        <dbReference type="ChEBI" id="CHEBI:30616"/>
        <dbReference type="ChEBI" id="CHEBI:57476"/>
        <dbReference type="ChEBI" id="CHEBI:57590"/>
        <dbReference type="ChEBI" id="CHEBI:456216"/>
        <dbReference type="EC" id="2.7.1.39"/>
    </reaction>
</comment>
<dbReference type="InterPro" id="IPR013750">
    <property type="entry name" value="GHMP_kinase_C_dom"/>
</dbReference>
<evidence type="ECO:0000259" key="15">
    <source>
        <dbReference type="Pfam" id="PF08544"/>
    </source>
</evidence>
<dbReference type="Pfam" id="PF08544">
    <property type="entry name" value="GHMP_kinases_C"/>
    <property type="match status" value="1"/>
</dbReference>
<keyword evidence="8 13" id="KW-0547">Nucleotide-binding</keyword>
<evidence type="ECO:0000256" key="1">
    <source>
        <dbReference type="ARBA" id="ARBA00005015"/>
    </source>
</evidence>
<sequence>MGESAVRVRVPATSANLGPAFDCAGLALTLHDVVEFAVRDGGLTVEVSGVGARELPTDESHLVVRAFRAACEQLGWAPPGLCVRAENAIPQGRGMGSSAAAVVAGVMGAWALCPDVEAVDADAVLRLVSDIEGHPDNVAACLLGGATLSWTTPEGARADRLPVSDEVLPVVLVPEATLSTHLARTLLPAAVPHADAAFNAARAALLVHALVAEPAQLLEATEDRLHQRQRADAMPGTIALVDRLRAAGHAAVVSGAGPSVLVLARRTPDGPDPVREVTGLTPDGWRVYPLEVDSHGARVTRVAPGVSSS</sequence>
<dbReference type="PRINTS" id="PR00958">
    <property type="entry name" value="HOMSERKINASE"/>
</dbReference>
<dbReference type="EC" id="2.7.1.39" evidence="3 13"/>
<dbReference type="SUPFAM" id="SSF55060">
    <property type="entry name" value="GHMP Kinase, C-terminal domain"/>
    <property type="match status" value="1"/>
</dbReference>
<dbReference type="InterPro" id="IPR014721">
    <property type="entry name" value="Ribsml_uS5_D2-typ_fold_subgr"/>
</dbReference>
<dbReference type="GO" id="GO:0009088">
    <property type="term" value="P:threonine biosynthetic process"/>
    <property type="evidence" value="ECO:0007669"/>
    <property type="project" value="UniProtKB-UniRule"/>
</dbReference>
<dbReference type="InterPro" id="IPR036554">
    <property type="entry name" value="GHMP_kinase_C_sf"/>
</dbReference>
<evidence type="ECO:0000256" key="3">
    <source>
        <dbReference type="ARBA" id="ARBA00012078"/>
    </source>
</evidence>
<feature type="binding site" evidence="13">
    <location>
        <begin position="90"/>
        <end position="100"/>
    </location>
    <ligand>
        <name>ATP</name>
        <dbReference type="ChEBI" id="CHEBI:30616"/>
    </ligand>
</feature>
<dbReference type="PROSITE" id="PS00627">
    <property type="entry name" value="GHMP_KINASES_ATP"/>
    <property type="match status" value="1"/>
</dbReference>
<keyword evidence="5 13" id="KW-0028">Amino-acid biosynthesis</keyword>
<name>A0A521EKS7_9ACTN</name>
<evidence type="ECO:0000313" key="16">
    <source>
        <dbReference type="EMBL" id="SMO84492.1"/>
    </source>
</evidence>
<keyword evidence="13" id="KW-0963">Cytoplasm</keyword>
<dbReference type="Gene3D" id="3.30.70.890">
    <property type="entry name" value="GHMP kinase, C-terminal domain"/>
    <property type="match status" value="1"/>
</dbReference>
<protein>
    <recommendedName>
        <fullName evidence="4 13">Homoserine kinase</fullName>
        <shortName evidence="13">HK</shortName>
        <shortName evidence="13">HSK</shortName>
        <ecNumber evidence="3 13">2.7.1.39</ecNumber>
    </recommendedName>
</protein>
<evidence type="ECO:0000256" key="12">
    <source>
        <dbReference type="ARBA" id="ARBA00049954"/>
    </source>
</evidence>
<evidence type="ECO:0000256" key="10">
    <source>
        <dbReference type="ARBA" id="ARBA00022840"/>
    </source>
</evidence>
<dbReference type="AlphaFoldDB" id="A0A521EKS7"/>
<reference evidence="16 17" key="1">
    <citation type="submission" date="2017-05" db="EMBL/GenBank/DDBJ databases">
        <authorList>
            <person name="Varghese N."/>
            <person name="Submissions S."/>
        </authorList>
    </citation>
    <scope>NUCLEOTIDE SEQUENCE [LARGE SCALE GENOMIC DNA]</scope>
    <source>
        <strain evidence="16 17">DSM 46834</strain>
    </source>
</reference>
<evidence type="ECO:0000256" key="4">
    <source>
        <dbReference type="ARBA" id="ARBA00017858"/>
    </source>
</evidence>
<dbReference type="Pfam" id="PF00288">
    <property type="entry name" value="GHMP_kinases_N"/>
    <property type="match status" value="1"/>
</dbReference>
<dbReference type="PIRSF" id="PIRSF000676">
    <property type="entry name" value="Homoser_kin"/>
    <property type="match status" value="1"/>
</dbReference>
<evidence type="ECO:0000256" key="11">
    <source>
        <dbReference type="ARBA" id="ARBA00049375"/>
    </source>
</evidence>
<keyword evidence="6 13" id="KW-0808">Transferase</keyword>
<dbReference type="InterPro" id="IPR006203">
    <property type="entry name" value="GHMP_knse_ATP-bd_CS"/>
</dbReference>
<evidence type="ECO:0000256" key="8">
    <source>
        <dbReference type="ARBA" id="ARBA00022741"/>
    </source>
</evidence>
<accession>A0A521EKS7</accession>
<evidence type="ECO:0000256" key="6">
    <source>
        <dbReference type="ARBA" id="ARBA00022679"/>
    </source>
</evidence>
<dbReference type="SUPFAM" id="SSF54211">
    <property type="entry name" value="Ribosomal protein S5 domain 2-like"/>
    <property type="match status" value="1"/>
</dbReference>
<dbReference type="UniPathway" id="UPA00050">
    <property type="reaction ID" value="UER00064"/>
</dbReference>
<evidence type="ECO:0000256" key="2">
    <source>
        <dbReference type="ARBA" id="ARBA00007370"/>
    </source>
</evidence>
<dbReference type="InterPro" id="IPR006204">
    <property type="entry name" value="GHMP_kinase_N_dom"/>
</dbReference>
<comment type="subcellular location">
    <subcellularLocation>
        <location evidence="13">Cytoplasm</location>
    </subcellularLocation>
</comment>
<keyword evidence="9 13" id="KW-0418">Kinase</keyword>
<keyword evidence="10 13" id="KW-0067">ATP-binding</keyword>
<evidence type="ECO:0000256" key="7">
    <source>
        <dbReference type="ARBA" id="ARBA00022697"/>
    </source>
</evidence>
<keyword evidence="7 13" id="KW-0791">Threonine biosynthesis</keyword>
<evidence type="ECO:0000313" key="17">
    <source>
        <dbReference type="Proteomes" id="UP000317484"/>
    </source>
</evidence>
<evidence type="ECO:0000256" key="13">
    <source>
        <dbReference type="HAMAP-Rule" id="MF_00384"/>
    </source>
</evidence>
<evidence type="ECO:0000256" key="9">
    <source>
        <dbReference type="ARBA" id="ARBA00022777"/>
    </source>
</evidence>
<dbReference type="EMBL" id="FXTJ01000005">
    <property type="protein sequence ID" value="SMO84492.1"/>
    <property type="molecule type" value="Genomic_DNA"/>
</dbReference>
<comment type="function">
    <text evidence="12 13">Catalyzes the ATP-dependent phosphorylation of L-homoserine to L-homoserine phosphate.</text>
</comment>
<keyword evidence="17" id="KW-1185">Reference proteome</keyword>
<dbReference type="GO" id="GO:0005737">
    <property type="term" value="C:cytoplasm"/>
    <property type="evidence" value="ECO:0007669"/>
    <property type="project" value="UniProtKB-SubCell"/>
</dbReference>
<dbReference type="Gene3D" id="3.30.230.10">
    <property type="match status" value="1"/>
</dbReference>
<gene>
    <name evidence="13" type="primary">thrB</name>
    <name evidence="16" type="ORF">SAMN06273567_105214</name>
</gene>
<feature type="domain" description="GHMP kinase N-terminal" evidence="14">
    <location>
        <begin position="62"/>
        <end position="145"/>
    </location>
</feature>
<dbReference type="NCBIfam" id="TIGR00191">
    <property type="entry name" value="thrB"/>
    <property type="match status" value="1"/>
</dbReference>
<proteinExistence type="inferred from homology"/>
<evidence type="ECO:0000259" key="14">
    <source>
        <dbReference type="Pfam" id="PF00288"/>
    </source>
</evidence>
<dbReference type="InterPro" id="IPR020568">
    <property type="entry name" value="Ribosomal_Su5_D2-typ_SF"/>
</dbReference>
<dbReference type="GO" id="GO:0004413">
    <property type="term" value="F:homoserine kinase activity"/>
    <property type="evidence" value="ECO:0007669"/>
    <property type="project" value="UniProtKB-UniRule"/>
</dbReference>
<organism evidence="16 17">
    <name type="scientific">Geodermatophilus aquaeductus</name>
    <dbReference type="NCBI Taxonomy" id="1564161"/>
    <lineage>
        <taxon>Bacteria</taxon>
        <taxon>Bacillati</taxon>
        <taxon>Actinomycetota</taxon>
        <taxon>Actinomycetes</taxon>
        <taxon>Geodermatophilales</taxon>
        <taxon>Geodermatophilaceae</taxon>
        <taxon>Geodermatophilus</taxon>
    </lineage>
</organism>
<feature type="domain" description="GHMP kinase C-terminal" evidence="15">
    <location>
        <begin position="213"/>
        <end position="266"/>
    </location>
</feature>
<comment type="similarity">
    <text evidence="2 13">Belongs to the GHMP kinase family. Homoserine kinase subfamily.</text>
</comment>
<dbReference type="PANTHER" id="PTHR20861">
    <property type="entry name" value="HOMOSERINE/4-DIPHOSPHOCYTIDYL-2-C-METHYL-D-ERYTHRITOL KINASE"/>
    <property type="match status" value="1"/>
</dbReference>
<comment type="pathway">
    <text evidence="1 13">Amino-acid biosynthesis; L-threonine biosynthesis; L-threonine from L-aspartate: step 4/5.</text>
</comment>
<dbReference type="PANTHER" id="PTHR20861:SF1">
    <property type="entry name" value="HOMOSERINE KINASE"/>
    <property type="match status" value="1"/>
</dbReference>
<dbReference type="HAMAP" id="MF_00384">
    <property type="entry name" value="Homoser_kinase"/>
    <property type="match status" value="1"/>
</dbReference>
<evidence type="ECO:0000256" key="5">
    <source>
        <dbReference type="ARBA" id="ARBA00022605"/>
    </source>
</evidence>
<dbReference type="GO" id="GO:0005524">
    <property type="term" value="F:ATP binding"/>
    <property type="evidence" value="ECO:0007669"/>
    <property type="project" value="UniProtKB-UniRule"/>
</dbReference>
<dbReference type="InterPro" id="IPR000870">
    <property type="entry name" value="Homoserine_kinase"/>
</dbReference>